<dbReference type="InterPro" id="IPR035979">
    <property type="entry name" value="RBD_domain_sf"/>
</dbReference>
<proteinExistence type="predicted"/>
<evidence type="ECO:0000313" key="2">
    <source>
        <dbReference type="EMBL" id="KAJ8039027.1"/>
    </source>
</evidence>
<dbReference type="GO" id="GO:0003676">
    <property type="term" value="F:nucleic acid binding"/>
    <property type="evidence" value="ECO:0007669"/>
    <property type="project" value="InterPro"/>
</dbReference>
<feature type="compositionally biased region" description="Polar residues" evidence="1">
    <location>
        <begin position="84"/>
        <end position="105"/>
    </location>
</feature>
<keyword evidence="3" id="KW-1185">Reference proteome</keyword>
<evidence type="ECO:0000313" key="3">
    <source>
        <dbReference type="Proteomes" id="UP001152320"/>
    </source>
</evidence>
<dbReference type="EMBL" id="JAIZAY010000007">
    <property type="protein sequence ID" value="KAJ8039027.1"/>
    <property type="molecule type" value="Genomic_DNA"/>
</dbReference>
<organism evidence="2 3">
    <name type="scientific">Holothuria leucospilota</name>
    <name type="common">Black long sea cucumber</name>
    <name type="synonym">Mertensiothuria leucospilota</name>
    <dbReference type="NCBI Taxonomy" id="206669"/>
    <lineage>
        <taxon>Eukaryota</taxon>
        <taxon>Metazoa</taxon>
        <taxon>Echinodermata</taxon>
        <taxon>Eleutherozoa</taxon>
        <taxon>Echinozoa</taxon>
        <taxon>Holothuroidea</taxon>
        <taxon>Aspidochirotacea</taxon>
        <taxon>Aspidochirotida</taxon>
        <taxon>Holothuriidae</taxon>
        <taxon>Holothuria</taxon>
    </lineage>
</organism>
<sequence length="154" mass="16330">MASSSYKVITEGSSTESEGDLKATFKKYGAVQDFTLGVDPITGKPTGSAVLIMVPTNSEAADQLKTLDSLDGGLKTYLAEANSDPKTSTSKISHPDSTSHGNQNFTPVHLSKISVFTGDHIRSSQEKLVLTPGNMKCLVCCEKGLTLLLLLPLL</sequence>
<dbReference type="SUPFAM" id="SSF54928">
    <property type="entry name" value="RNA-binding domain, RBD"/>
    <property type="match status" value="1"/>
</dbReference>
<reference evidence="2" key="1">
    <citation type="submission" date="2021-10" db="EMBL/GenBank/DDBJ databases">
        <title>Tropical sea cucumber genome reveals ecological adaptation and Cuvierian tubules defense mechanism.</title>
        <authorList>
            <person name="Chen T."/>
        </authorList>
    </citation>
    <scope>NUCLEOTIDE SEQUENCE</scope>
    <source>
        <strain evidence="2">Nanhai2018</strain>
        <tissue evidence="2">Muscle</tissue>
    </source>
</reference>
<protein>
    <recommendedName>
        <fullName evidence="4">RRM domain-containing protein</fullName>
    </recommendedName>
</protein>
<evidence type="ECO:0000256" key="1">
    <source>
        <dbReference type="SAM" id="MobiDB-lite"/>
    </source>
</evidence>
<name>A0A9Q1H7X8_HOLLE</name>
<comment type="caution">
    <text evidence="2">The sequence shown here is derived from an EMBL/GenBank/DDBJ whole genome shotgun (WGS) entry which is preliminary data.</text>
</comment>
<feature type="region of interest" description="Disordered" evidence="1">
    <location>
        <begin position="81"/>
        <end position="105"/>
    </location>
</feature>
<dbReference type="AlphaFoldDB" id="A0A9Q1H7X8"/>
<dbReference type="Proteomes" id="UP001152320">
    <property type="component" value="Chromosome 7"/>
</dbReference>
<gene>
    <name evidence="2" type="ORF">HOLleu_16612</name>
</gene>
<evidence type="ECO:0008006" key="4">
    <source>
        <dbReference type="Google" id="ProtNLM"/>
    </source>
</evidence>
<accession>A0A9Q1H7X8</accession>